<dbReference type="EMBL" id="JAAOIC020000019">
    <property type="protein sequence ID" value="KAG8041236.1"/>
    <property type="molecule type" value="Genomic_DNA"/>
</dbReference>
<reference evidence="1" key="2">
    <citation type="submission" date="2021-04" db="EMBL/GenBank/DDBJ databases">
        <title>Genome-wide patterns of bracovirus chromosomal integration into multiple host tissues during parasitism.</title>
        <authorList>
            <person name="Chebbi M.A.C."/>
        </authorList>
    </citation>
    <scope>NUCLEOTIDE SEQUENCE</scope>
    <source>
        <tissue evidence="1">Whole body</tissue>
    </source>
</reference>
<accession>A0A8J5V144</accession>
<dbReference type="GO" id="GO:0032543">
    <property type="term" value="P:mitochondrial translation"/>
    <property type="evidence" value="ECO:0007669"/>
    <property type="project" value="InterPro"/>
</dbReference>
<dbReference type="GO" id="GO:0005762">
    <property type="term" value="C:mitochondrial large ribosomal subunit"/>
    <property type="evidence" value="ECO:0007669"/>
    <property type="project" value="InterPro"/>
</dbReference>
<dbReference type="GO" id="GO:0003735">
    <property type="term" value="F:structural constituent of ribosome"/>
    <property type="evidence" value="ECO:0007669"/>
    <property type="project" value="InterPro"/>
</dbReference>
<evidence type="ECO:0000313" key="2">
    <source>
        <dbReference type="Proteomes" id="UP000729913"/>
    </source>
</evidence>
<sequence length="58" mass="6911">MIRINKQREYFTKIKKLASEVDYAVERYNRIQSEISEKKKSIIDNKLKPKGQQLLEAV</sequence>
<protein>
    <submittedName>
        <fullName evidence="1">Uncharacterized protein</fullName>
    </submittedName>
</protein>
<reference evidence="1" key="1">
    <citation type="submission" date="2020-03" db="EMBL/GenBank/DDBJ databases">
        <authorList>
            <person name="Chebbi M.A."/>
            <person name="Drezen J.M."/>
        </authorList>
    </citation>
    <scope>NUCLEOTIDE SEQUENCE</scope>
    <source>
        <tissue evidence="1">Whole body</tissue>
    </source>
</reference>
<comment type="caution">
    <text evidence="1">The sequence shown here is derived from an EMBL/GenBank/DDBJ whole genome shotgun (WGS) entry which is preliminary data.</text>
</comment>
<keyword evidence="2" id="KW-1185">Reference proteome</keyword>
<dbReference type="OrthoDB" id="10249237at2759"/>
<dbReference type="Proteomes" id="UP000729913">
    <property type="component" value="Unassembled WGS sequence"/>
</dbReference>
<evidence type="ECO:0000313" key="1">
    <source>
        <dbReference type="EMBL" id="KAG8041236.1"/>
    </source>
</evidence>
<dbReference type="AlphaFoldDB" id="A0A8J5V144"/>
<gene>
    <name evidence="1" type="ORF">G9C98_002224</name>
</gene>
<dbReference type="Pfam" id="PF18699">
    <property type="entry name" value="MRPL52"/>
    <property type="match status" value="1"/>
</dbReference>
<name>A0A8J5V144_9HYME</name>
<dbReference type="InterPro" id="IPR034596">
    <property type="entry name" value="Ribosomal_mL52"/>
</dbReference>
<organism evidence="1 2">
    <name type="scientific">Cotesia typhae</name>
    <dbReference type="NCBI Taxonomy" id="2053667"/>
    <lineage>
        <taxon>Eukaryota</taxon>
        <taxon>Metazoa</taxon>
        <taxon>Ecdysozoa</taxon>
        <taxon>Arthropoda</taxon>
        <taxon>Hexapoda</taxon>
        <taxon>Insecta</taxon>
        <taxon>Pterygota</taxon>
        <taxon>Neoptera</taxon>
        <taxon>Endopterygota</taxon>
        <taxon>Hymenoptera</taxon>
        <taxon>Apocrita</taxon>
        <taxon>Ichneumonoidea</taxon>
        <taxon>Braconidae</taxon>
        <taxon>Microgastrinae</taxon>
        <taxon>Cotesia</taxon>
    </lineage>
</organism>
<proteinExistence type="predicted"/>